<feature type="domain" description="SOCS box" evidence="3">
    <location>
        <begin position="552"/>
        <end position="595"/>
    </location>
</feature>
<dbReference type="PANTHER" id="PTHR24198">
    <property type="entry name" value="ANKYRIN REPEAT AND PROTEIN KINASE DOMAIN-CONTAINING PROTEIN"/>
    <property type="match status" value="1"/>
</dbReference>
<dbReference type="Gene3D" id="1.25.40.20">
    <property type="entry name" value="Ankyrin repeat-containing domain"/>
    <property type="match status" value="1"/>
</dbReference>
<dbReference type="PANTHER" id="PTHR24198:SF165">
    <property type="entry name" value="ANKYRIN REPEAT-CONTAINING PROTEIN-RELATED"/>
    <property type="match status" value="1"/>
</dbReference>
<dbReference type="EMBL" id="JARBDR010000923">
    <property type="protein sequence ID" value="KAJ8297522.1"/>
    <property type="molecule type" value="Genomic_DNA"/>
</dbReference>
<evidence type="ECO:0000313" key="5">
    <source>
        <dbReference type="Proteomes" id="UP001217089"/>
    </source>
</evidence>
<evidence type="ECO:0000313" key="4">
    <source>
        <dbReference type="EMBL" id="KAJ8297522.1"/>
    </source>
</evidence>
<evidence type="ECO:0000256" key="2">
    <source>
        <dbReference type="ARBA" id="ARBA00023043"/>
    </source>
</evidence>
<proteinExistence type="predicted"/>
<keyword evidence="1" id="KW-0677">Repeat</keyword>
<dbReference type="SMART" id="SM00248">
    <property type="entry name" value="ANK"/>
    <property type="match status" value="4"/>
</dbReference>
<dbReference type="Pfam" id="PF07525">
    <property type="entry name" value="SOCS_box"/>
    <property type="match status" value="1"/>
</dbReference>
<dbReference type="InterPro" id="IPR036770">
    <property type="entry name" value="Ankyrin_rpt-contain_sf"/>
</dbReference>
<sequence>MYDTQIIGSSSLFWWRKSESERVSCLFDGTTARVHHNECNKKVVCGILIYYCHWIRGPVALLSLIFSLLKQTKIIHQLVKKLELSFFVQVMVFRKDDDGWGQLGCMIFLPTLTDFLYVGFSLPNFISHANVGNMYESEPMSFKTIVFESFTKPCNACCPWRSPQLQTEQEALTRTEFDIMKTIAIPSEDDSLYDKMMYAVRTHDIPLLQHLIECGSGDFWGFIYQFLQNNERQINPVELACTLGYTDIVHVYLDNGCSPDLPTTHGRLIHSVLYSIKSCAIKLTDGQELIGYLCEKGCNVNIRDINTKTTLLHAAEIGDVKIMESILSKAKPFLITISDVPNKFTPLHMSAMKGDLDCVLAILKYCDSSVLNSCDAHGNTPLALALKAMNKNLQYMNNLVQDPVFQSKNQIQIQNLTCLQHNSVAIVEALLTHGTEPDSTSCLYHSILFQALKLVSEDETTERLLSMEDCSATIQFIASRKIKDLKYSKDKKSQESVLKEQISPYTGIVRLLVLHGFKMPEEKENWYQTFPILHDLINEIFDFVDNFESGGRVLKLMHLSKQVIRSCLAANQNLHLVEKLSLPPSLCAYIKLQIF</sequence>
<dbReference type="InterPro" id="IPR002110">
    <property type="entry name" value="Ankyrin_rpt"/>
</dbReference>
<name>A0ABQ9E1T6_TEGGR</name>
<dbReference type="InterPro" id="IPR001496">
    <property type="entry name" value="SOCS_box"/>
</dbReference>
<keyword evidence="2" id="KW-0040">ANK repeat</keyword>
<dbReference type="PROSITE" id="PS50225">
    <property type="entry name" value="SOCS"/>
    <property type="match status" value="1"/>
</dbReference>
<evidence type="ECO:0000256" key="1">
    <source>
        <dbReference type="ARBA" id="ARBA00022737"/>
    </source>
</evidence>
<dbReference type="Pfam" id="PF12796">
    <property type="entry name" value="Ank_2"/>
    <property type="match status" value="1"/>
</dbReference>
<reference evidence="4 5" key="1">
    <citation type="submission" date="2022-12" db="EMBL/GenBank/DDBJ databases">
        <title>Chromosome-level genome of Tegillarca granosa.</title>
        <authorList>
            <person name="Kim J."/>
        </authorList>
    </citation>
    <scope>NUCLEOTIDE SEQUENCE [LARGE SCALE GENOMIC DNA]</scope>
    <source>
        <strain evidence="4">Teg-2019</strain>
        <tissue evidence="4">Adductor muscle</tissue>
    </source>
</reference>
<dbReference type="SMART" id="SM00969">
    <property type="entry name" value="SOCS_box"/>
    <property type="match status" value="1"/>
</dbReference>
<accession>A0ABQ9E1T6</accession>
<dbReference type="SUPFAM" id="SSF48403">
    <property type="entry name" value="Ankyrin repeat"/>
    <property type="match status" value="1"/>
</dbReference>
<gene>
    <name evidence="4" type="ORF">KUTeg_024053</name>
</gene>
<keyword evidence="5" id="KW-1185">Reference proteome</keyword>
<comment type="caution">
    <text evidence="4">The sequence shown here is derived from an EMBL/GenBank/DDBJ whole genome shotgun (WGS) entry which is preliminary data.</text>
</comment>
<organism evidence="4 5">
    <name type="scientific">Tegillarca granosa</name>
    <name type="common">Malaysian cockle</name>
    <name type="synonym">Anadara granosa</name>
    <dbReference type="NCBI Taxonomy" id="220873"/>
    <lineage>
        <taxon>Eukaryota</taxon>
        <taxon>Metazoa</taxon>
        <taxon>Spiralia</taxon>
        <taxon>Lophotrochozoa</taxon>
        <taxon>Mollusca</taxon>
        <taxon>Bivalvia</taxon>
        <taxon>Autobranchia</taxon>
        <taxon>Pteriomorphia</taxon>
        <taxon>Arcoida</taxon>
        <taxon>Arcoidea</taxon>
        <taxon>Arcidae</taxon>
        <taxon>Tegillarca</taxon>
    </lineage>
</organism>
<evidence type="ECO:0000259" key="3">
    <source>
        <dbReference type="PROSITE" id="PS50225"/>
    </source>
</evidence>
<dbReference type="Proteomes" id="UP001217089">
    <property type="component" value="Unassembled WGS sequence"/>
</dbReference>
<protein>
    <recommendedName>
        <fullName evidence="3">SOCS box domain-containing protein</fullName>
    </recommendedName>
</protein>